<evidence type="ECO:0000259" key="3">
    <source>
        <dbReference type="PROSITE" id="PS51480"/>
    </source>
</evidence>
<dbReference type="PANTHER" id="PTHR28629">
    <property type="entry name" value="TRIOKINASE/FMN CYCLASE"/>
    <property type="match status" value="1"/>
</dbReference>
<dbReference type="Pfam" id="PF02734">
    <property type="entry name" value="Dak2"/>
    <property type="match status" value="1"/>
</dbReference>
<organism evidence="4 5">
    <name type="scientific">Paracoccus seriniphilus</name>
    <dbReference type="NCBI Taxonomy" id="184748"/>
    <lineage>
        <taxon>Bacteria</taxon>
        <taxon>Pseudomonadati</taxon>
        <taxon>Pseudomonadota</taxon>
        <taxon>Alphaproteobacteria</taxon>
        <taxon>Rhodobacterales</taxon>
        <taxon>Paracoccaceae</taxon>
        <taxon>Paracoccus</taxon>
    </lineage>
</organism>
<evidence type="ECO:0000256" key="1">
    <source>
        <dbReference type="ARBA" id="ARBA00022679"/>
    </source>
</evidence>
<protein>
    <submittedName>
        <fullName evidence="4">Dihydroxyacetone kinase DhaL subunit</fullName>
    </submittedName>
</protein>
<keyword evidence="2 4" id="KW-0418">Kinase</keyword>
<dbReference type="GO" id="GO:0004371">
    <property type="term" value="F:glycerone kinase activity"/>
    <property type="evidence" value="ECO:0007669"/>
    <property type="project" value="InterPro"/>
</dbReference>
<dbReference type="RefSeq" id="WP_089344348.1">
    <property type="nucleotide sequence ID" value="NZ_CP067130.1"/>
</dbReference>
<reference evidence="4 5" key="1">
    <citation type="submission" date="2017-07" db="EMBL/GenBank/DDBJ databases">
        <authorList>
            <person name="Sun Z.S."/>
            <person name="Albrecht U."/>
            <person name="Echele G."/>
            <person name="Lee C.C."/>
        </authorList>
    </citation>
    <scope>NUCLEOTIDE SEQUENCE [LARGE SCALE GENOMIC DNA]</scope>
    <source>
        <strain evidence="4 5">DSM 14827</strain>
    </source>
</reference>
<keyword evidence="1" id="KW-0808">Transferase</keyword>
<evidence type="ECO:0000313" key="5">
    <source>
        <dbReference type="Proteomes" id="UP000198307"/>
    </source>
</evidence>
<dbReference type="InterPro" id="IPR012737">
    <property type="entry name" value="DhaK_L_YcgS"/>
</dbReference>
<dbReference type="Gene3D" id="1.25.40.340">
    <property type="match status" value="1"/>
</dbReference>
<dbReference type="OrthoDB" id="9800291at2"/>
<dbReference type="PANTHER" id="PTHR28629:SF4">
    <property type="entry name" value="TRIOKINASE_FMN CYCLASE"/>
    <property type="match status" value="1"/>
</dbReference>
<dbReference type="EMBL" id="FZQB01000006">
    <property type="protein sequence ID" value="SNT73988.1"/>
    <property type="molecule type" value="Genomic_DNA"/>
</dbReference>
<dbReference type="SUPFAM" id="SSF101473">
    <property type="entry name" value="DhaL-like"/>
    <property type="match status" value="1"/>
</dbReference>
<evidence type="ECO:0000256" key="2">
    <source>
        <dbReference type="ARBA" id="ARBA00022777"/>
    </source>
</evidence>
<dbReference type="GO" id="GO:0005829">
    <property type="term" value="C:cytosol"/>
    <property type="evidence" value="ECO:0007669"/>
    <property type="project" value="TreeGrafter"/>
</dbReference>
<dbReference type="PROSITE" id="PS51480">
    <property type="entry name" value="DHAL"/>
    <property type="match status" value="1"/>
</dbReference>
<dbReference type="AlphaFoldDB" id="A0A239PV34"/>
<accession>A0A239PV34</accession>
<dbReference type="SMART" id="SM01120">
    <property type="entry name" value="Dak2"/>
    <property type="match status" value="1"/>
</dbReference>
<dbReference type="InterPro" id="IPR036117">
    <property type="entry name" value="DhaL_dom_sf"/>
</dbReference>
<dbReference type="NCBIfam" id="TIGR02365">
    <property type="entry name" value="dha_L_ycgS"/>
    <property type="match status" value="1"/>
</dbReference>
<sequence length="220" mass="22212">MRPLAAADLTDLFRLMAARIDAERLALGALDGAIGDADHGNSMAEGFSALAHACAEAESRGVATGDLFAIAAHAFLGAVGATTGPLYASAFLQAGQRFAGQVTIDPVDLTEILGDFSEAIAQRGKASPGDKTMLDVWTPAARAVAEARSKGSGAIARLDAAVAAAIEGREATRAMVAAAGRAARLGPRTLGHVDPGAASAAIIIVALRDGMTAFFARGSK</sequence>
<keyword evidence="5" id="KW-1185">Reference proteome</keyword>
<dbReference type="Proteomes" id="UP000198307">
    <property type="component" value="Unassembled WGS sequence"/>
</dbReference>
<dbReference type="FunFam" id="1.25.40.340:FF:000002">
    <property type="entry name" value="Dihydroxyacetone kinase, L subunit"/>
    <property type="match status" value="1"/>
</dbReference>
<dbReference type="InterPro" id="IPR004007">
    <property type="entry name" value="DhaL_dom"/>
</dbReference>
<name>A0A239PV34_9RHOB</name>
<proteinExistence type="predicted"/>
<dbReference type="GO" id="GO:0019563">
    <property type="term" value="P:glycerol catabolic process"/>
    <property type="evidence" value="ECO:0007669"/>
    <property type="project" value="TreeGrafter"/>
</dbReference>
<evidence type="ECO:0000313" key="4">
    <source>
        <dbReference type="EMBL" id="SNT73988.1"/>
    </source>
</evidence>
<gene>
    <name evidence="4" type="ORF">SAMN05444959_106168</name>
</gene>
<feature type="domain" description="DhaL" evidence="3">
    <location>
        <begin position="7"/>
        <end position="209"/>
    </location>
</feature>
<dbReference type="InterPro" id="IPR050861">
    <property type="entry name" value="Dihydroxyacetone_Kinase"/>
</dbReference>